<dbReference type="InterPro" id="IPR014012">
    <property type="entry name" value="HSA_dom"/>
</dbReference>
<feature type="domain" description="HSA" evidence="14">
    <location>
        <begin position="77"/>
        <end position="151"/>
    </location>
</feature>
<evidence type="ECO:0000256" key="1">
    <source>
        <dbReference type="ARBA" id="ARBA00004123"/>
    </source>
</evidence>
<dbReference type="InterPro" id="IPR001810">
    <property type="entry name" value="F-box_dom"/>
</dbReference>
<reference evidence="15" key="2">
    <citation type="submission" date="2021-04" db="EMBL/GenBank/DDBJ databases">
        <authorList>
            <person name="Podell S."/>
        </authorList>
    </citation>
    <scope>NUCLEOTIDE SEQUENCE</scope>
    <source>
        <strain evidence="15">Hildebrandi</strain>
    </source>
</reference>
<feature type="region of interest" description="Disordered" evidence="10">
    <location>
        <begin position="221"/>
        <end position="252"/>
    </location>
</feature>
<dbReference type="InterPro" id="IPR050520">
    <property type="entry name" value="INO80/SWR1_helicase"/>
</dbReference>
<feature type="compositionally biased region" description="Acidic residues" evidence="10">
    <location>
        <begin position="304"/>
        <end position="317"/>
    </location>
</feature>
<feature type="compositionally biased region" description="Low complexity" evidence="10">
    <location>
        <begin position="293"/>
        <end position="303"/>
    </location>
</feature>
<feature type="region of interest" description="Disordered" evidence="10">
    <location>
        <begin position="46"/>
        <end position="72"/>
    </location>
</feature>
<proteinExistence type="inferred from homology"/>
<dbReference type="GO" id="GO:0004386">
    <property type="term" value="F:helicase activity"/>
    <property type="evidence" value="ECO:0007669"/>
    <property type="project" value="UniProtKB-KW"/>
</dbReference>
<dbReference type="FunFam" id="3.40.50.10810:FF:000005">
    <property type="entry name" value="Photoperiod-independent early flowering 1"/>
    <property type="match status" value="1"/>
</dbReference>
<keyword evidence="6" id="KW-0067">ATP-binding</keyword>
<dbReference type="PROSITE" id="PS51204">
    <property type="entry name" value="HSA"/>
    <property type="match status" value="1"/>
</dbReference>
<dbReference type="InterPro" id="IPR001650">
    <property type="entry name" value="Helicase_C-like"/>
</dbReference>
<evidence type="ECO:0000259" key="13">
    <source>
        <dbReference type="PROSITE" id="PS51194"/>
    </source>
</evidence>
<feature type="domain" description="WW" evidence="11">
    <location>
        <begin position="1683"/>
        <end position="1711"/>
    </location>
</feature>
<feature type="region of interest" description="Disordered" evidence="10">
    <location>
        <begin position="406"/>
        <end position="457"/>
    </location>
</feature>
<dbReference type="PANTHER" id="PTHR45685:SF1">
    <property type="entry name" value="HELICASE SRCAP"/>
    <property type="match status" value="1"/>
</dbReference>
<dbReference type="InterPro" id="IPR014001">
    <property type="entry name" value="Helicase_ATP-bd"/>
</dbReference>
<feature type="compositionally biased region" description="Acidic residues" evidence="10">
    <location>
        <begin position="410"/>
        <end position="446"/>
    </location>
</feature>
<dbReference type="SMART" id="SM00573">
    <property type="entry name" value="HSA"/>
    <property type="match status" value="1"/>
</dbReference>
<evidence type="ECO:0000259" key="12">
    <source>
        <dbReference type="PROSITE" id="PS51192"/>
    </source>
</evidence>
<evidence type="ECO:0000256" key="4">
    <source>
        <dbReference type="ARBA" id="ARBA00022801"/>
    </source>
</evidence>
<feature type="domain" description="Helicase ATP-binding" evidence="12">
    <location>
        <begin position="733"/>
        <end position="898"/>
    </location>
</feature>
<dbReference type="PANTHER" id="PTHR45685">
    <property type="entry name" value="HELICASE SRCAP-RELATED"/>
    <property type="match status" value="1"/>
</dbReference>
<comment type="subcellular location">
    <subcellularLocation>
        <location evidence="1">Nucleus</location>
    </subcellularLocation>
</comment>
<keyword evidence="9" id="KW-0539">Nucleus</keyword>
<evidence type="ECO:0000259" key="14">
    <source>
        <dbReference type="PROSITE" id="PS51204"/>
    </source>
</evidence>
<gene>
    <name evidence="15" type="ORF">IV203_016574</name>
</gene>
<feature type="domain" description="Helicase C-terminal" evidence="13">
    <location>
        <begin position="1265"/>
        <end position="1416"/>
    </location>
</feature>
<evidence type="ECO:0000256" key="9">
    <source>
        <dbReference type="ARBA" id="ARBA00023242"/>
    </source>
</evidence>
<feature type="region of interest" description="Disordered" evidence="10">
    <location>
        <begin position="1501"/>
        <end position="1547"/>
    </location>
</feature>
<keyword evidence="3" id="KW-0547">Nucleotide-binding</keyword>
<name>A0A9K3KQ61_9STRA</name>
<dbReference type="Proteomes" id="UP000693970">
    <property type="component" value="Unassembled WGS sequence"/>
</dbReference>
<dbReference type="InterPro" id="IPR001202">
    <property type="entry name" value="WW_dom"/>
</dbReference>
<feature type="region of interest" description="Disordered" evidence="10">
    <location>
        <begin position="649"/>
        <end position="684"/>
    </location>
</feature>
<feature type="region of interest" description="Disordered" evidence="10">
    <location>
        <begin position="566"/>
        <end position="603"/>
    </location>
</feature>
<keyword evidence="5" id="KW-0347">Helicase</keyword>
<feature type="compositionally biased region" description="Polar residues" evidence="10">
    <location>
        <begin position="1969"/>
        <end position="1978"/>
    </location>
</feature>
<feature type="region of interest" description="Disordered" evidence="10">
    <location>
        <begin position="490"/>
        <end position="525"/>
    </location>
</feature>
<dbReference type="Pfam" id="PF07529">
    <property type="entry name" value="HSA"/>
    <property type="match status" value="1"/>
</dbReference>
<organism evidence="15 16">
    <name type="scientific">Nitzschia inconspicua</name>
    <dbReference type="NCBI Taxonomy" id="303405"/>
    <lineage>
        <taxon>Eukaryota</taxon>
        <taxon>Sar</taxon>
        <taxon>Stramenopiles</taxon>
        <taxon>Ochrophyta</taxon>
        <taxon>Bacillariophyta</taxon>
        <taxon>Bacillariophyceae</taxon>
        <taxon>Bacillariophycidae</taxon>
        <taxon>Bacillariales</taxon>
        <taxon>Bacillariaceae</taxon>
        <taxon>Nitzschia</taxon>
    </lineage>
</organism>
<dbReference type="OrthoDB" id="5857104at2759"/>
<reference evidence="15" key="1">
    <citation type="journal article" date="2021" name="Sci. Rep.">
        <title>Diploid genomic architecture of Nitzschia inconspicua, an elite biomass production diatom.</title>
        <authorList>
            <person name="Oliver A."/>
            <person name="Podell S."/>
            <person name="Pinowska A."/>
            <person name="Traller J.C."/>
            <person name="Smith S.R."/>
            <person name="McClure R."/>
            <person name="Beliaev A."/>
            <person name="Bohutskyi P."/>
            <person name="Hill E.A."/>
            <person name="Rabines A."/>
            <person name="Zheng H."/>
            <person name="Allen L.Z."/>
            <person name="Kuo A."/>
            <person name="Grigoriev I.V."/>
            <person name="Allen A.E."/>
            <person name="Hazlebeck D."/>
            <person name="Allen E.E."/>
        </authorList>
    </citation>
    <scope>NUCLEOTIDE SEQUENCE</scope>
    <source>
        <strain evidence="15">Hildebrandi</strain>
    </source>
</reference>
<evidence type="ECO:0000313" key="16">
    <source>
        <dbReference type="Proteomes" id="UP000693970"/>
    </source>
</evidence>
<evidence type="ECO:0000256" key="7">
    <source>
        <dbReference type="ARBA" id="ARBA00022853"/>
    </source>
</evidence>
<evidence type="ECO:0000256" key="5">
    <source>
        <dbReference type="ARBA" id="ARBA00022806"/>
    </source>
</evidence>
<evidence type="ECO:0000256" key="2">
    <source>
        <dbReference type="ARBA" id="ARBA00009220"/>
    </source>
</evidence>
<keyword evidence="7" id="KW-0156">Chromatin regulator</keyword>
<feature type="region of interest" description="Disordered" evidence="10">
    <location>
        <begin position="282"/>
        <end position="348"/>
    </location>
</feature>
<dbReference type="GO" id="GO:0000812">
    <property type="term" value="C:Swr1 complex"/>
    <property type="evidence" value="ECO:0007669"/>
    <property type="project" value="TreeGrafter"/>
</dbReference>
<evidence type="ECO:0000313" key="15">
    <source>
        <dbReference type="EMBL" id="KAG7347869.1"/>
    </source>
</evidence>
<evidence type="ECO:0000256" key="10">
    <source>
        <dbReference type="SAM" id="MobiDB-lite"/>
    </source>
</evidence>
<dbReference type="PROSITE" id="PS51194">
    <property type="entry name" value="HELICASE_CTER"/>
    <property type="match status" value="1"/>
</dbReference>
<evidence type="ECO:0000256" key="3">
    <source>
        <dbReference type="ARBA" id="ARBA00022741"/>
    </source>
</evidence>
<dbReference type="Pfam" id="PF12937">
    <property type="entry name" value="F-box-like"/>
    <property type="match status" value="1"/>
</dbReference>
<dbReference type="SMART" id="SM00490">
    <property type="entry name" value="HELICc"/>
    <property type="match status" value="1"/>
</dbReference>
<keyword evidence="8" id="KW-0238">DNA-binding</keyword>
<dbReference type="CDD" id="cd18003">
    <property type="entry name" value="DEXQc_SRCAP"/>
    <property type="match status" value="1"/>
</dbReference>
<comment type="caution">
    <text evidence="15">The sequence shown here is derived from an EMBL/GenBank/DDBJ whole genome shotgun (WGS) entry which is preliminary data.</text>
</comment>
<evidence type="ECO:0000256" key="6">
    <source>
        <dbReference type="ARBA" id="ARBA00022840"/>
    </source>
</evidence>
<sequence>MTTSEEVVADDAGTMKGVEMMGFHDILDRKRYVVERLEVVSIPDVAKKGSKPSSGNRKKTMKTSAATSRKESDAVGIEKVPFTPKTDTHWDFVMKEMMWLGADFQAERKRQRSLAKKCAASVRQYHRTKEARRLRELAQADAKRRKLAARAGREVKAWWNKLDKIIAFKQKMKADEEREMAMNKQLVVLVQQTEKYTESLATYTVGDTSTEDDCSEMKSLSELEEDGEAEGQSTVDEIGGGDRKTSRRKTKLRKRYRMTIEEALASEHRRKSKSRVVDYARMKVDSTEFYGESTASDASGSDDTFSEPDVSDDSDDDSTLRTAMREELEERNKMISKSSQTNQPFFPDPEEVTKLQEEQTMDIQQVINRLQDESSELESSLDEPAAKRVKFAESINDIPVMYLSRKVDPGEEADDDGDASDVEEYDADDFSDEEYEVGEIEVDDETTIAQEESLPTEMAYDEEIGLLRKSAEIPIEELRKMYANLQAQHEGKGSICSELKRSSSESVGDDTTDEDDYVAGEPEMDDEITIAQEESLPQDVSYSEEIDLLKQGAEVPIEELRRMYAHLSSGTDNEEVKKTDGGSSSASDEDGAYEESAVHEVDDETTIEAEERLGRDMTYEEELSALHRDNMMSVEELRAIYGSLDENHLPRPSKESMIVEEGDAESNAQKRAREKDDSSGSEMDVELDDGVAALNALEASAEKACQTLASRPFLLAPWVKLRMYQQVGLNWLVSLQARRLNGILADEMGLGKTLQTISLLAYLASYKGIWGPHLVVVPTSVIINWETELKRFCPGLKVLCYYGSAKRRKELRTGWTKTNWYHVVITSYQLAVQDAFAFKRKKWYYLILDEAQNIKNFQSQRWQTLINFNTQRRLLLTGTPLQNSLMELWSLLHFLMPYIFKSRKEFSYWFSNPMNSMIEGTVKRNDDVIKRLHGIIRPFVLRRLKKDVETQMPGKYEHVVKCKLSRRQMTLYEEFLSRSSTRQALKKGGNFMGMMNVLMQLRKVCNHPDLFEPRSVVTPFVISNIRLLVPRCVGILEKRKEEAMDKISENLFQPLWTGSSGQPSLEAALRHNLVEAQELHRLRTQRDPKLLSFKDEKIGPEELRTTLAEIYVARRQVIEAQILFQNNLNRRRCYAPSFIYSSACQEAVDIETSVLHRRGPVEIQRSRPVEIPSPLLALCKSELQRSEDLEETIEKFVFCVPSAGALPITMDDGGLSTLPFPKSVERMLLEPVEELLLPYRKAFARLSSFFPDKKLVQYDAGKLQTLAELLRTLKHGGHRALIFTQMSKMLDILEVFLNIHGFTYLRLDGATGVDRRQRYMDRFNNDSKIFCFILSTRSGGMGINLTGADTVIFYDSDWNPAMDAQAQDRAHRQFSSTSFFTLLLGQTRDVHIYRLITEHTIEENILSKAKQKKNLDILVMDQGNFDASSRKSMEESKSTVDDGIKDVYTKKGLQAILGVTEEDQTDEIAPDGDIKHLSIEQMEMAMTSLEDEDDVRALRGAQQEAADELREFDENVEFQKASDDEDDRREGGSGKEQVQDDVNASNPADDLIIDVRVDENDLEKEFAAWQSSDGFDRGSFETSLSPMERYGLRFHENIDPFYSIFFINEERRRMESTDGGSLINIEELEREKAMEERQAMEDGDLLSTNIKPEELIRQRNLYRREKARLRSDKKSRQLKGEDWSQRVDGLTQQLFWYNEDTGEAVWDTPRVVTELQEHDVANKEGWSKLPMVPLVRVMSFLSPFPDRQSCSIVCQQWRMAANDIRFVRHVYPVEMGALAQESNRRDHNHFLSISDAVDVALPGDTIELSDGHYYINEPGLIVDKPLKLVGDENNPANVVIELSGSIQWSGTGGWIEGITFRRPKIVSGITPTLPMLEMKDKSKISMIHSVFDNEPSLGCVVALSGTGNKGDLYGIIIRNGGSDGIQMNGQIHLKLTNFPTLLATRKASFTERWAATSPAAPTRRGSLLRQVSKSQVSK</sequence>
<dbReference type="Pfam" id="PF00271">
    <property type="entry name" value="Helicase_C"/>
    <property type="match status" value="1"/>
</dbReference>
<dbReference type="GO" id="GO:0005524">
    <property type="term" value="F:ATP binding"/>
    <property type="evidence" value="ECO:0007669"/>
    <property type="project" value="UniProtKB-KW"/>
</dbReference>
<dbReference type="GO" id="GO:0016887">
    <property type="term" value="F:ATP hydrolysis activity"/>
    <property type="evidence" value="ECO:0007669"/>
    <property type="project" value="TreeGrafter"/>
</dbReference>
<feature type="region of interest" description="Disordered" evidence="10">
    <location>
        <begin position="1954"/>
        <end position="1978"/>
    </location>
</feature>
<evidence type="ECO:0000256" key="8">
    <source>
        <dbReference type="ARBA" id="ARBA00023125"/>
    </source>
</evidence>
<dbReference type="SMART" id="SM00487">
    <property type="entry name" value="DEXDc"/>
    <property type="match status" value="1"/>
</dbReference>
<dbReference type="CDD" id="cd18793">
    <property type="entry name" value="SF2_C_SNF"/>
    <property type="match status" value="1"/>
</dbReference>
<accession>A0A9K3KQ61</accession>
<dbReference type="InterPro" id="IPR049730">
    <property type="entry name" value="SNF2/RAD54-like_C"/>
</dbReference>
<keyword evidence="16" id="KW-1185">Reference proteome</keyword>
<dbReference type="EMBL" id="JAGRRH010000020">
    <property type="protein sequence ID" value="KAG7347869.1"/>
    <property type="molecule type" value="Genomic_DNA"/>
</dbReference>
<dbReference type="GO" id="GO:0003677">
    <property type="term" value="F:DNA binding"/>
    <property type="evidence" value="ECO:0007669"/>
    <property type="project" value="UniProtKB-KW"/>
</dbReference>
<dbReference type="PROSITE" id="PS51192">
    <property type="entry name" value="HELICASE_ATP_BIND_1"/>
    <property type="match status" value="1"/>
</dbReference>
<dbReference type="PROSITE" id="PS50020">
    <property type="entry name" value="WW_DOMAIN_2"/>
    <property type="match status" value="1"/>
</dbReference>
<evidence type="ECO:0000259" key="11">
    <source>
        <dbReference type="PROSITE" id="PS50020"/>
    </source>
</evidence>
<dbReference type="Pfam" id="PF00176">
    <property type="entry name" value="SNF2-rel_dom"/>
    <property type="match status" value="1"/>
</dbReference>
<feature type="compositionally biased region" description="Basic and acidic residues" evidence="10">
    <location>
        <begin position="323"/>
        <end position="333"/>
    </location>
</feature>
<dbReference type="GO" id="GO:0006338">
    <property type="term" value="P:chromatin remodeling"/>
    <property type="evidence" value="ECO:0007669"/>
    <property type="project" value="TreeGrafter"/>
</dbReference>
<dbReference type="InterPro" id="IPR000330">
    <property type="entry name" value="SNF2_N"/>
</dbReference>
<feature type="compositionally biased region" description="Polar residues" evidence="10">
    <location>
        <begin position="335"/>
        <end position="344"/>
    </location>
</feature>
<keyword evidence="4" id="KW-0378">Hydrolase</keyword>
<comment type="similarity">
    <text evidence="2">Belongs to the SNF2/RAD54 helicase family. SWR1 subfamily.</text>
</comment>
<protein>
    <submittedName>
        <fullName evidence="15">SNF2-related protein</fullName>
    </submittedName>
</protein>
<feature type="compositionally biased region" description="Acidic residues" evidence="10">
    <location>
        <begin position="507"/>
        <end position="525"/>
    </location>
</feature>
<dbReference type="GO" id="GO:0042393">
    <property type="term" value="F:histone binding"/>
    <property type="evidence" value="ECO:0007669"/>
    <property type="project" value="TreeGrafter"/>
</dbReference>